<reference evidence="2" key="1">
    <citation type="submission" date="2019-08" db="EMBL/GenBank/DDBJ databases">
        <title>The improved chromosome-level genome for the pearl oyster Pinctada fucata martensii using PacBio sequencing and Hi-C.</title>
        <authorList>
            <person name="Zheng Z."/>
        </authorList>
    </citation>
    <scope>NUCLEOTIDE SEQUENCE</scope>
    <source>
        <strain evidence="2">ZZ-2019</strain>
        <tissue evidence="2">Adductor muscle</tissue>
    </source>
</reference>
<dbReference type="Proteomes" id="UP001186944">
    <property type="component" value="Unassembled WGS sequence"/>
</dbReference>
<evidence type="ECO:0000256" key="1">
    <source>
        <dbReference type="PROSITE-ProRule" id="PRU00023"/>
    </source>
</evidence>
<dbReference type="InterPro" id="IPR036770">
    <property type="entry name" value="Ankyrin_rpt-contain_sf"/>
</dbReference>
<dbReference type="EMBL" id="VSWD01000007">
    <property type="protein sequence ID" value="KAK3098158.1"/>
    <property type="molecule type" value="Genomic_DNA"/>
</dbReference>
<dbReference type="SUPFAM" id="SSF48403">
    <property type="entry name" value="Ankyrin repeat"/>
    <property type="match status" value="1"/>
</dbReference>
<sequence>MPFLKETTLAKCIANSDLHTILYECQLYCERGKDVNVIDDVTQESYLHVLAEYAEKIACSKGASLIYLLSSHGINLNRQDADGNTFLHKLMRKQNVYELLVAAIRCGANVLLKNKEGQTVEDVLLACKPTSWAETHHWLKKYTPGLTELLKDKRGNITSVKRLLQMWCITPIPIPEGISQQIQDLLDRYLKTNEFVHAVLSCHSPTLQMWLEREGLHVSKSMVDVCDHGYQYCYRDCPVEPCPLLFVSWKMDCHGSVKFLLENGANTGAFFSFNSQKEKPKPLFFHVLNPLCRPSDKILHSILRYSDVNTRNFDGQTLLYDAIAQEECDILIRFLLVKGTNLAYRDRYGRTARDFALHHGKSKYCDIIDDFVVGLVRQDKRDVIEDYFLKGYDHVNDVVDSTGVKASFVAEENKLESMLQLLQREQKYKMHCQEMFVALDSNKYELLKPLLGPKTSTLRDICGRTVLHKALLVGKLGMARFIAKDYPRLLDLQDSLGRTPLHYAYILCEDKDLVNVFLQHEACGDILDGYGRTPEDYQPSKVGDREFVELQLEVRQQSLTVYLAQTDFCKQFYEAIKNKHIHRISELLSKLRCYGNINRYNDVLFDCVDNGEEDVAIHLIQEGMDTNIFKEVRL</sequence>
<gene>
    <name evidence="2" type="ORF">FSP39_016760</name>
</gene>
<dbReference type="AlphaFoldDB" id="A0AA89BVX3"/>
<comment type="caution">
    <text evidence="2">The sequence shown here is derived from an EMBL/GenBank/DDBJ whole genome shotgun (WGS) entry which is preliminary data.</text>
</comment>
<proteinExistence type="predicted"/>
<organism evidence="2 3">
    <name type="scientific">Pinctada imbricata</name>
    <name type="common">Atlantic pearl-oyster</name>
    <name type="synonym">Pinctada martensii</name>
    <dbReference type="NCBI Taxonomy" id="66713"/>
    <lineage>
        <taxon>Eukaryota</taxon>
        <taxon>Metazoa</taxon>
        <taxon>Spiralia</taxon>
        <taxon>Lophotrochozoa</taxon>
        <taxon>Mollusca</taxon>
        <taxon>Bivalvia</taxon>
        <taxon>Autobranchia</taxon>
        <taxon>Pteriomorphia</taxon>
        <taxon>Pterioida</taxon>
        <taxon>Pterioidea</taxon>
        <taxon>Pteriidae</taxon>
        <taxon>Pinctada</taxon>
    </lineage>
</organism>
<protein>
    <submittedName>
        <fullName evidence="2">Uncharacterized protein</fullName>
    </submittedName>
</protein>
<evidence type="ECO:0000313" key="3">
    <source>
        <dbReference type="Proteomes" id="UP001186944"/>
    </source>
</evidence>
<keyword evidence="1" id="KW-0040">ANK repeat</keyword>
<dbReference type="Gene3D" id="1.25.40.20">
    <property type="entry name" value="Ankyrin repeat-containing domain"/>
    <property type="match status" value="3"/>
</dbReference>
<evidence type="ECO:0000313" key="2">
    <source>
        <dbReference type="EMBL" id="KAK3098158.1"/>
    </source>
</evidence>
<dbReference type="SMART" id="SM00248">
    <property type="entry name" value="ANK"/>
    <property type="match status" value="5"/>
</dbReference>
<dbReference type="PANTHER" id="PTHR24118:SF99">
    <property type="entry name" value="POTE ANKYRIN DOMAIN FAMILY MEMBER 3C-RELATED"/>
    <property type="match status" value="1"/>
</dbReference>
<keyword evidence="3" id="KW-1185">Reference proteome</keyword>
<dbReference type="PANTHER" id="PTHR24118">
    <property type="entry name" value="POTE ANKYRIN DOMAIN"/>
    <property type="match status" value="1"/>
</dbReference>
<dbReference type="InterPro" id="IPR002110">
    <property type="entry name" value="Ankyrin_rpt"/>
</dbReference>
<dbReference type="Pfam" id="PF12796">
    <property type="entry name" value="Ank_2"/>
    <property type="match status" value="1"/>
</dbReference>
<name>A0AA89BVX3_PINIB</name>
<dbReference type="PROSITE" id="PS50088">
    <property type="entry name" value="ANK_REPEAT"/>
    <property type="match status" value="1"/>
</dbReference>
<accession>A0AA89BVX3</accession>
<feature type="repeat" description="ANK" evidence="1">
    <location>
        <begin position="314"/>
        <end position="347"/>
    </location>
</feature>